<dbReference type="Pfam" id="PF10223">
    <property type="entry name" value="Menorin_N"/>
    <property type="match status" value="1"/>
</dbReference>
<evidence type="ECO:0000313" key="6">
    <source>
        <dbReference type="Proteomes" id="UP000655588"/>
    </source>
</evidence>
<dbReference type="PANTHER" id="PTHR21184:SF6">
    <property type="entry name" value="CONSERVED PLASMA MEMBRANE PROTEIN"/>
    <property type="match status" value="1"/>
</dbReference>
<dbReference type="InterPro" id="IPR019356">
    <property type="entry name" value="Menorin_dom"/>
</dbReference>
<keyword evidence="2" id="KW-1133">Transmembrane helix</keyword>
<evidence type="ECO:0000256" key="3">
    <source>
        <dbReference type="SAM" id="SignalP"/>
    </source>
</evidence>
<proteinExistence type="inferred from homology"/>
<dbReference type="GO" id="GO:0005615">
    <property type="term" value="C:extracellular space"/>
    <property type="evidence" value="ECO:0007669"/>
    <property type="project" value="TreeGrafter"/>
</dbReference>
<evidence type="ECO:0000256" key="2">
    <source>
        <dbReference type="SAM" id="Phobius"/>
    </source>
</evidence>
<dbReference type="EMBL" id="WNWW01000308">
    <property type="protein sequence ID" value="KAF3426594.1"/>
    <property type="molecule type" value="Genomic_DNA"/>
</dbReference>
<keyword evidence="6" id="KW-1185">Reference proteome</keyword>
<comment type="similarity">
    <text evidence="1">Belongs to the menorin family.</text>
</comment>
<evidence type="ECO:0000313" key="5">
    <source>
        <dbReference type="EMBL" id="KAF3426594.1"/>
    </source>
</evidence>
<gene>
    <name evidence="5" type="ORF">E2986_13760</name>
</gene>
<accession>A0A833RMK6</accession>
<dbReference type="PANTHER" id="PTHR21184">
    <property type="entry name" value="MENORIN (DENDRITIC BRANCHING PROTEIN)"/>
    <property type="match status" value="1"/>
</dbReference>
<name>A0A833RMK6_9HYME</name>
<protein>
    <recommendedName>
        <fullName evidence="4">Menorin-like domain-containing protein</fullName>
    </recommendedName>
</protein>
<keyword evidence="3" id="KW-0732">Signal</keyword>
<sequence>MKSVTTTTATSLLFLALIQAAMCANNGTVDVATFFPQINGNLTKIVWAHAVNNKSKLEKVLDTVTSSRFSNVPPSSTFFLSLSLSYPKAACSFATNLPLLFKADIMMLEADVTIAANSTTPIMAHPPANSSDLTLEEFLDKVIAKNVSKGIKLDFKSIEAFNASKPILDRVRSNIKFPVFLNADILAGPGNATVVPVNAESFLTEAKTYPEYTLSVGWTTRYDAKDNITEARYTEKQIQEMIDTVKRQKITQPITYPVRAGLAANDIQVIKSLLEKSSEMKNATLTVWSSEGDKVDPEKLSQLIREVGVNKVFVDVPQDLLNKLRYSGASSVSVASVVITVTFITAFLSTIL</sequence>
<organism evidence="5 6">
    <name type="scientific">Frieseomelitta varia</name>
    <dbReference type="NCBI Taxonomy" id="561572"/>
    <lineage>
        <taxon>Eukaryota</taxon>
        <taxon>Metazoa</taxon>
        <taxon>Ecdysozoa</taxon>
        <taxon>Arthropoda</taxon>
        <taxon>Hexapoda</taxon>
        <taxon>Insecta</taxon>
        <taxon>Pterygota</taxon>
        <taxon>Neoptera</taxon>
        <taxon>Endopterygota</taxon>
        <taxon>Hymenoptera</taxon>
        <taxon>Apocrita</taxon>
        <taxon>Aculeata</taxon>
        <taxon>Apoidea</taxon>
        <taxon>Anthophila</taxon>
        <taxon>Apidae</taxon>
        <taxon>Frieseomelitta</taxon>
    </lineage>
</organism>
<comment type="caution">
    <text evidence="5">The sequence shown here is derived from an EMBL/GenBank/DDBJ whole genome shotgun (WGS) entry which is preliminary data.</text>
</comment>
<feature type="signal peptide" evidence="3">
    <location>
        <begin position="1"/>
        <end position="23"/>
    </location>
</feature>
<dbReference type="AlphaFoldDB" id="A0A833RMK6"/>
<reference evidence="5" key="1">
    <citation type="submission" date="2019-11" db="EMBL/GenBank/DDBJ databases">
        <title>The nuclear and mitochondrial genomes of Frieseomelitta varia - a highly eusocial stingless bee (Meliponini) with a permanently sterile worker caste.</title>
        <authorList>
            <person name="Freitas F.C.P."/>
            <person name="Lourenco A.P."/>
            <person name="Nunes F.M.F."/>
            <person name="Paschoal A.R."/>
            <person name="Abreu F.C.P."/>
            <person name="Barbin F.O."/>
            <person name="Bataglia L."/>
            <person name="Cardoso-Junior C.A.M."/>
            <person name="Cervoni M.S."/>
            <person name="Silva S.R."/>
            <person name="Dalarmi F."/>
            <person name="Del Lama M.A."/>
            <person name="Depintor T.S."/>
            <person name="Ferreira K.M."/>
            <person name="Goria P.S."/>
            <person name="Jaskot M.C."/>
            <person name="Lago D.C."/>
            <person name="Luna-Lucena D."/>
            <person name="Moda L.M."/>
            <person name="Nascimento L."/>
            <person name="Pedrino M."/>
            <person name="Rabico F.O."/>
            <person name="Sanches F.C."/>
            <person name="Santos D.E."/>
            <person name="Santos C.G."/>
            <person name="Vieira J."/>
            <person name="Lopes T.F."/>
            <person name="Barchuk A.R."/>
            <person name="Hartfelder K."/>
            <person name="Simoes Z.L.P."/>
            <person name="Bitondi M.M.G."/>
            <person name="Pinheiro D.G."/>
        </authorList>
    </citation>
    <scope>NUCLEOTIDE SEQUENCE</scope>
    <source>
        <strain evidence="5">USP_RPSP 00005682</strain>
        <tissue evidence="5">Whole individual</tissue>
    </source>
</reference>
<evidence type="ECO:0000256" key="1">
    <source>
        <dbReference type="ARBA" id="ARBA00044953"/>
    </source>
</evidence>
<keyword evidence="2" id="KW-0812">Transmembrane</keyword>
<dbReference type="Proteomes" id="UP000655588">
    <property type="component" value="Unassembled WGS sequence"/>
</dbReference>
<keyword evidence="2" id="KW-0472">Membrane</keyword>
<feature type="domain" description="Menorin-like" evidence="4">
    <location>
        <begin position="101"/>
        <end position="320"/>
    </location>
</feature>
<feature type="transmembrane region" description="Helical" evidence="2">
    <location>
        <begin position="332"/>
        <end position="351"/>
    </location>
</feature>
<feature type="chain" id="PRO_5032965283" description="Menorin-like domain-containing protein" evidence="3">
    <location>
        <begin position="24"/>
        <end position="352"/>
    </location>
</feature>
<evidence type="ECO:0000259" key="4">
    <source>
        <dbReference type="Pfam" id="PF10223"/>
    </source>
</evidence>